<gene>
    <name evidence="1" type="ORF">appser6_19050</name>
</gene>
<organism evidence="1 2">
    <name type="scientific">Actinobacillus pleuropneumoniae serovar 6 str. Femo</name>
    <dbReference type="NCBI Taxonomy" id="754256"/>
    <lineage>
        <taxon>Bacteria</taxon>
        <taxon>Pseudomonadati</taxon>
        <taxon>Pseudomonadota</taxon>
        <taxon>Gammaproteobacteria</taxon>
        <taxon>Pasteurellales</taxon>
        <taxon>Pasteurellaceae</taxon>
        <taxon>Actinobacillus</taxon>
    </lineage>
</organism>
<comment type="caution">
    <text evidence="1">The sequence shown here is derived from an EMBL/GenBank/DDBJ whole genome shotgun (WGS) entry which is preliminary data.</text>
</comment>
<reference evidence="1 2" key="1">
    <citation type="journal article" date="2010" name="J. Bacteriol.">
        <title>Comparative genomic characterization of Actinobacillus pleuropneumoniae.</title>
        <authorList>
            <person name="Xu Z."/>
            <person name="Chen X."/>
            <person name="Li L."/>
            <person name="Li T."/>
            <person name="Wang S."/>
            <person name="Chen H."/>
            <person name="Zhou R."/>
        </authorList>
    </citation>
    <scope>NUCLEOTIDE SEQUENCE [LARGE SCALE GENOMIC DNA]</scope>
    <source>
        <strain evidence="1 2">Femo</strain>
    </source>
</reference>
<dbReference type="EMBL" id="ADOG01000037">
    <property type="protein sequence ID" value="EFM91132.1"/>
    <property type="molecule type" value="Genomic_DNA"/>
</dbReference>
<dbReference type="AlphaFoldDB" id="A0A828PWV8"/>
<dbReference type="Proteomes" id="UP000005341">
    <property type="component" value="Unassembled WGS sequence"/>
</dbReference>
<protein>
    <submittedName>
        <fullName evidence="1">Uncharacterized protein</fullName>
    </submittedName>
</protein>
<sequence>MIYKEKNRFLQSGFCVKLINGWSGCYYLTGGSGNNLISISFV</sequence>
<evidence type="ECO:0000313" key="2">
    <source>
        <dbReference type="Proteomes" id="UP000005341"/>
    </source>
</evidence>
<name>A0A828PWV8_ACTPL</name>
<proteinExistence type="predicted"/>
<accession>A0A828PWV8</accession>
<evidence type="ECO:0000313" key="1">
    <source>
        <dbReference type="EMBL" id="EFM91132.1"/>
    </source>
</evidence>